<organism evidence="2">
    <name type="scientific">Acerihabitans sp. KWT182</name>
    <dbReference type="NCBI Taxonomy" id="3157919"/>
    <lineage>
        <taxon>Bacteria</taxon>
        <taxon>Pseudomonadati</taxon>
        <taxon>Pseudomonadota</taxon>
        <taxon>Gammaproteobacteria</taxon>
        <taxon>Enterobacterales</taxon>
        <taxon>Pectobacteriaceae</taxon>
        <taxon>Acerihabitans</taxon>
    </lineage>
</organism>
<evidence type="ECO:0000313" key="2">
    <source>
        <dbReference type="EMBL" id="XBS68429.1"/>
    </source>
</evidence>
<dbReference type="InterPro" id="IPR039422">
    <property type="entry name" value="MarR/SlyA-like"/>
</dbReference>
<name>A0AAU7Q5Z6_9GAMM</name>
<dbReference type="PROSITE" id="PS50995">
    <property type="entry name" value="HTH_MARR_2"/>
    <property type="match status" value="1"/>
</dbReference>
<dbReference type="InterPro" id="IPR000835">
    <property type="entry name" value="HTH_MarR-typ"/>
</dbReference>
<dbReference type="PANTHER" id="PTHR33164">
    <property type="entry name" value="TRANSCRIPTIONAL REGULATOR, MARR FAMILY"/>
    <property type="match status" value="1"/>
</dbReference>
<dbReference type="Gene3D" id="1.10.10.10">
    <property type="entry name" value="Winged helix-like DNA-binding domain superfamily/Winged helix DNA-binding domain"/>
    <property type="match status" value="2"/>
</dbReference>
<dbReference type="PANTHER" id="PTHR33164:SF95">
    <property type="entry name" value="TRANSCRIPTIONAL REGULATOR"/>
    <property type="match status" value="1"/>
</dbReference>
<dbReference type="GO" id="GO:0003700">
    <property type="term" value="F:DNA-binding transcription factor activity"/>
    <property type="evidence" value="ECO:0007669"/>
    <property type="project" value="InterPro"/>
</dbReference>
<sequence length="299" mass="33017">MNGHVLDTPGFALGAADQVSSALWRAAIGSSFTQPQFLTLTGLYHSPGVGHYDLADRIGIDRATIGPILKRLMDQGLVERGKDSNDSRRAILRLYPDALKILEDMVPLVRQIGLELMSPLSRSEQAAVVLSWATLGHGLALKPASQRAPDSGISPSVPPLAHYPWFFLRLACRQYRQVWRDFCGDGLSAAQFVLMDIVARQPGIDIRSSALKGLIEESNAVRTVMRLVRTRLMRDPRDPLDARRSLLSLTPPGQRQHQEIANKIGEIQHALCQELPPLAVEEFLRLTRLVARLDNAAEG</sequence>
<dbReference type="InterPro" id="IPR036388">
    <property type="entry name" value="WH-like_DNA-bd_sf"/>
</dbReference>
<dbReference type="Pfam" id="PF01047">
    <property type="entry name" value="MarR"/>
    <property type="match status" value="1"/>
</dbReference>
<dbReference type="InterPro" id="IPR036390">
    <property type="entry name" value="WH_DNA-bd_sf"/>
</dbReference>
<evidence type="ECO:0000259" key="1">
    <source>
        <dbReference type="PROSITE" id="PS50995"/>
    </source>
</evidence>
<proteinExistence type="predicted"/>
<dbReference type="AlphaFoldDB" id="A0AAU7Q5Z6"/>
<protein>
    <submittedName>
        <fullName evidence="2">MarR family transcriptional regulator</fullName>
    </submittedName>
</protein>
<dbReference type="EMBL" id="CP157947">
    <property type="protein sequence ID" value="XBS68429.1"/>
    <property type="molecule type" value="Genomic_DNA"/>
</dbReference>
<dbReference type="SUPFAM" id="SSF46785">
    <property type="entry name" value="Winged helix' DNA-binding domain"/>
    <property type="match status" value="2"/>
</dbReference>
<gene>
    <name evidence="2" type="ORF">ABK905_17100</name>
</gene>
<dbReference type="SMART" id="SM00347">
    <property type="entry name" value="HTH_MARR"/>
    <property type="match status" value="2"/>
</dbReference>
<feature type="domain" description="HTH marR-type" evidence="1">
    <location>
        <begin position="1"/>
        <end position="137"/>
    </location>
</feature>
<dbReference type="GO" id="GO:0006950">
    <property type="term" value="P:response to stress"/>
    <property type="evidence" value="ECO:0007669"/>
    <property type="project" value="TreeGrafter"/>
</dbReference>
<accession>A0AAU7Q5Z6</accession>
<reference evidence="2" key="1">
    <citation type="submission" date="2024-06" db="EMBL/GenBank/DDBJ databases">
        <authorList>
            <person name="Coelho C."/>
            <person name="Bento M."/>
            <person name="Garcia E."/>
            <person name="Camelo A."/>
            <person name="Brandao I."/>
            <person name="Espirito Santo C."/>
            <person name="Trovao J."/>
            <person name="Verissimo A."/>
            <person name="Costa J."/>
            <person name="Tiago I."/>
        </authorList>
    </citation>
    <scope>NUCLEOTIDE SEQUENCE</scope>
    <source>
        <strain evidence="2">KWT182</strain>
    </source>
</reference>